<accession>A0ABV7WIR0</accession>
<feature type="region of interest" description="Disordered" evidence="1">
    <location>
        <begin position="15"/>
        <end position="55"/>
    </location>
</feature>
<protein>
    <recommendedName>
        <fullName evidence="6">DUF916 domain-containing protein</fullName>
    </recommendedName>
</protein>
<evidence type="ECO:0000256" key="3">
    <source>
        <dbReference type="SAM" id="SignalP"/>
    </source>
</evidence>
<gene>
    <name evidence="4" type="ORF">ACFOLH_13265</name>
</gene>
<feature type="compositionally biased region" description="Low complexity" evidence="1">
    <location>
        <begin position="15"/>
        <end position="27"/>
    </location>
</feature>
<evidence type="ECO:0000256" key="2">
    <source>
        <dbReference type="SAM" id="Phobius"/>
    </source>
</evidence>
<keyword evidence="2" id="KW-0812">Transmembrane</keyword>
<proteinExistence type="predicted"/>
<keyword evidence="2" id="KW-0472">Membrane</keyword>
<feature type="chain" id="PRO_5047460194" description="DUF916 domain-containing protein" evidence="3">
    <location>
        <begin position="18"/>
        <end position="341"/>
    </location>
</feature>
<sequence length="341" mass="35364">MLTALLLGGLVAAPASAAPAPEPSAAATPPPVRWAVTPADEDGPDGRTAAEHTLDPGERVEDRFAVRNLGPEEVTFRLAAADGFTTRTGRFDILPSDQESVAAGTWVELPPEVTVAPGGTEVVGFAVAVPEDAEPGDHTAGITASVLSVQSAEDGTSVGVESRVGFRLLTRVTGDITPSAGVRAVSGSYDLSWNAFRPGGMTVTFDVVDDGNTRLLAEGSVSAGGGDVAFPGPGEQQELLPGDTRSLRAEVDGVWPTLLVPVDVTLAPTVVTVDGEAPTLEPVVQRTWVWAVPWPQLALLLGLLLVVAALAQGRRRSRRRLAALLEDAREQGRQQAGTSAP</sequence>
<evidence type="ECO:0000256" key="1">
    <source>
        <dbReference type="SAM" id="MobiDB-lite"/>
    </source>
</evidence>
<keyword evidence="5" id="KW-1185">Reference proteome</keyword>
<comment type="caution">
    <text evidence="4">The sequence shown here is derived from an EMBL/GenBank/DDBJ whole genome shotgun (WGS) entry which is preliminary data.</text>
</comment>
<keyword evidence="3" id="KW-0732">Signal</keyword>
<feature type="transmembrane region" description="Helical" evidence="2">
    <location>
        <begin position="288"/>
        <end position="311"/>
    </location>
</feature>
<feature type="compositionally biased region" description="Basic and acidic residues" evidence="1">
    <location>
        <begin position="44"/>
        <end position="55"/>
    </location>
</feature>
<keyword evidence="2" id="KW-1133">Transmembrane helix</keyword>
<name>A0ABV7WIR0_9MICO</name>
<dbReference type="EMBL" id="JBHRWW010000009">
    <property type="protein sequence ID" value="MFC3689312.1"/>
    <property type="molecule type" value="Genomic_DNA"/>
</dbReference>
<organism evidence="4 5">
    <name type="scientific">Aquipuribacter hungaricus</name>
    <dbReference type="NCBI Taxonomy" id="545624"/>
    <lineage>
        <taxon>Bacteria</taxon>
        <taxon>Bacillati</taxon>
        <taxon>Actinomycetota</taxon>
        <taxon>Actinomycetes</taxon>
        <taxon>Micrococcales</taxon>
        <taxon>Intrasporangiaceae</taxon>
        <taxon>Aquipuribacter</taxon>
    </lineage>
</organism>
<feature type="signal peptide" evidence="3">
    <location>
        <begin position="1"/>
        <end position="17"/>
    </location>
</feature>
<evidence type="ECO:0008006" key="6">
    <source>
        <dbReference type="Google" id="ProtNLM"/>
    </source>
</evidence>
<evidence type="ECO:0000313" key="5">
    <source>
        <dbReference type="Proteomes" id="UP001595685"/>
    </source>
</evidence>
<dbReference type="RefSeq" id="WP_340291436.1">
    <property type="nucleotide sequence ID" value="NZ_JBBEOI010000039.1"/>
</dbReference>
<dbReference type="Proteomes" id="UP001595685">
    <property type="component" value="Unassembled WGS sequence"/>
</dbReference>
<evidence type="ECO:0000313" key="4">
    <source>
        <dbReference type="EMBL" id="MFC3689312.1"/>
    </source>
</evidence>
<reference evidence="5" key="1">
    <citation type="journal article" date="2019" name="Int. J. Syst. Evol. Microbiol.">
        <title>The Global Catalogue of Microorganisms (GCM) 10K type strain sequencing project: providing services to taxonomists for standard genome sequencing and annotation.</title>
        <authorList>
            <consortium name="The Broad Institute Genomics Platform"/>
            <consortium name="The Broad Institute Genome Sequencing Center for Infectious Disease"/>
            <person name="Wu L."/>
            <person name="Ma J."/>
        </authorList>
    </citation>
    <scope>NUCLEOTIDE SEQUENCE [LARGE SCALE GENOMIC DNA]</scope>
    <source>
        <strain evidence="5">NCAIM B.02333</strain>
    </source>
</reference>